<gene>
    <name evidence="1" type="ORF">SAMN05660413_00422</name>
</gene>
<dbReference type="AlphaFoldDB" id="A0A1I4XY31"/>
<accession>A0A1I4XY31</accession>
<keyword evidence="2" id="KW-1185">Reference proteome</keyword>
<protein>
    <submittedName>
        <fullName evidence="1">Predicted DNA-binding protein, MmcQ/YjbR family</fullName>
    </submittedName>
</protein>
<dbReference type="Proteomes" id="UP000199153">
    <property type="component" value="Unassembled WGS sequence"/>
</dbReference>
<dbReference type="InterPro" id="IPR007351">
    <property type="entry name" value="YjbR"/>
</dbReference>
<evidence type="ECO:0000313" key="1">
    <source>
        <dbReference type="EMBL" id="SFN30263.1"/>
    </source>
</evidence>
<proteinExistence type="predicted"/>
<evidence type="ECO:0000313" key="2">
    <source>
        <dbReference type="Proteomes" id="UP000199153"/>
    </source>
</evidence>
<dbReference type="InterPro" id="IPR038056">
    <property type="entry name" value="YjbR-like_sf"/>
</dbReference>
<dbReference type="GO" id="GO:0003677">
    <property type="term" value="F:DNA binding"/>
    <property type="evidence" value="ECO:0007669"/>
    <property type="project" value="UniProtKB-KW"/>
</dbReference>
<dbReference type="InterPro" id="IPR058532">
    <property type="entry name" value="YjbR/MT2646/Rv2570-like"/>
</dbReference>
<reference evidence="1 2" key="1">
    <citation type="submission" date="2016-10" db="EMBL/GenBank/DDBJ databases">
        <authorList>
            <person name="de Groot N.N."/>
        </authorList>
    </citation>
    <scope>NUCLEOTIDE SEQUENCE [LARGE SCALE GENOMIC DNA]</scope>
    <source>
        <strain evidence="1 2">DSM 17794</strain>
    </source>
</reference>
<sequence>MYYFMDIETFRNYCLSKKGVTEELPFGPDTLVFKVMGKMFALAGLDEVPLTVNLKCDPDHTLELRETYGSHILPGYHMNKKHWNSLILDGYLEKTLVLELIDHSYDLVVQSLTKKLQQELQNLQ</sequence>
<dbReference type="Pfam" id="PF04237">
    <property type="entry name" value="YjbR"/>
    <property type="match status" value="1"/>
</dbReference>
<dbReference type="STRING" id="287099.SAMN05660413_00422"/>
<name>A0A1I4XY31_9FLAO</name>
<dbReference type="SUPFAM" id="SSF142906">
    <property type="entry name" value="YjbR-like"/>
    <property type="match status" value="1"/>
</dbReference>
<dbReference type="PANTHER" id="PTHR35145">
    <property type="entry name" value="CYTOPLASMIC PROTEIN-RELATED"/>
    <property type="match status" value="1"/>
</dbReference>
<organism evidence="1 2">
    <name type="scientific">Salegentibacter flavus</name>
    <dbReference type="NCBI Taxonomy" id="287099"/>
    <lineage>
        <taxon>Bacteria</taxon>
        <taxon>Pseudomonadati</taxon>
        <taxon>Bacteroidota</taxon>
        <taxon>Flavobacteriia</taxon>
        <taxon>Flavobacteriales</taxon>
        <taxon>Flavobacteriaceae</taxon>
        <taxon>Salegentibacter</taxon>
    </lineage>
</organism>
<dbReference type="PANTHER" id="PTHR35145:SF1">
    <property type="entry name" value="CYTOPLASMIC PROTEIN"/>
    <property type="match status" value="1"/>
</dbReference>
<keyword evidence="1" id="KW-0238">DNA-binding</keyword>
<dbReference type="EMBL" id="FOVL01000001">
    <property type="protein sequence ID" value="SFN30263.1"/>
    <property type="molecule type" value="Genomic_DNA"/>
</dbReference>
<dbReference type="Gene3D" id="3.90.1150.30">
    <property type="match status" value="1"/>
</dbReference>